<organism evidence="2 3">
    <name type="scientific">Zopfia rhizophila CBS 207.26</name>
    <dbReference type="NCBI Taxonomy" id="1314779"/>
    <lineage>
        <taxon>Eukaryota</taxon>
        <taxon>Fungi</taxon>
        <taxon>Dikarya</taxon>
        <taxon>Ascomycota</taxon>
        <taxon>Pezizomycotina</taxon>
        <taxon>Dothideomycetes</taxon>
        <taxon>Dothideomycetes incertae sedis</taxon>
        <taxon>Zopfiaceae</taxon>
        <taxon>Zopfia</taxon>
    </lineage>
</organism>
<dbReference type="EMBL" id="ML994659">
    <property type="protein sequence ID" value="KAF2180319.1"/>
    <property type="molecule type" value="Genomic_DNA"/>
</dbReference>
<feature type="compositionally biased region" description="Polar residues" evidence="1">
    <location>
        <begin position="983"/>
        <end position="1006"/>
    </location>
</feature>
<gene>
    <name evidence="2" type="ORF">K469DRAFT_753525</name>
</gene>
<protein>
    <submittedName>
        <fullName evidence="2">Uncharacterized protein</fullName>
    </submittedName>
</protein>
<dbReference type="Proteomes" id="UP000800200">
    <property type="component" value="Unassembled WGS sequence"/>
</dbReference>
<feature type="region of interest" description="Disordered" evidence="1">
    <location>
        <begin position="971"/>
        <end position="1006"/>
    </location>
</feature>
<dbReference type="AlphaFoldDB" id="A0A6A6DQ25"/>
<reference evidence="2" key="1">
    <citation type="journal article" date="2020" name="Stud. Mycol.">
        <title>101 Dothideomycetes genomes: a test case for predicting lifestyles and emergence of pathogens.</title>
        <authorList>
            <person name="Haridas S."/>
            <person name="Albert R."/>
            <person name="Binder M."/>
            <person name="Bloem J."/>
            <person name="Labutti K."/>
            <person name="Salamov A."/>
            <person name="Andreopoulos B."/>
            <person name="Baker S."/>
            <person name="Barry K."/>
            <person name="Bills G."/>
            <person name="Bluhm B."/>
            <person name="Cannon C."/>
            <person name="Castanera R."/>
            <person name="Culley D."/>
            <person name="Daum C."/>
            <person name="Ezra D."/>
            <person name="Gonzalez J."/>
            <person name="Henrissat B."/>
            <person name="Kuo A."/>
            <person name="Liang C."/>
            <person name="Lipzen A."/>
            <person name="Lutzoni F."/>
            <person name="Magnuson J."/>
            <person name="Mondo S."/>
            <person name="Nolan M."/>
            <person name="Ohm R."/>
            <person name="Pangilinan J."/>
            <person name="Park H.-J."/>
            <person name="Ramirez L."/>
            <person name="Alfaro M."/>
            <person name="Sun H."/>
            <person name="Tritt A."/>
            <person name="Yoshinaga Y."/>
            <person name="Zwiers L.-H."/>
            <person name="Turgeon B."/>
            <person name="Goodwin S."/>
            <person name="Spatafora J."/>
            <person name="Crous P."/>
            <person name="Grigoriev I."/>
        </authorList>
    </citation>
    <scope>NUCLEOTIDE SEQUENCE</scope>
    <source>
        <strain evidence="2">CBS 207.26</strain>
    </source>
</reference>
<proteinExistence type="predicted"/>
<name>A0A6A6DQ25_9PEZI</name>
<dbReference type="OrthoDB" id="5354164at2759"/>
<evidence type="ECO:0000313" key="3">
    <source>
        <dbReference type="Proteomes" id="UP000800200"/>
    </source>
</evidence>
<keyword evidence="3" id="KW-1185">Reference proteome</keyword>
<evidence type="ECO:0000256" key="1">
    <source>
        <dbReference type="SAM" id="MobiDB-lite"/>
    </source>
</evidence>
<evidence type="ECO:0000313" key="2">
    <source>
        <dbReference type="EMBL" id="KAF2180319.1"/>
    </source>
</evidence>
<sequence>MAAFGKLSNALVHATQENTVALAHLNFDFSIIKYEAPTEYKGLGTSLSQRRIEAAEDGMIHSTARRLGALFESEIPEVPELIEAYGRRVSEIASMPTANSKGSKAHGAFMDYVGVDGTTIWASATSGKGVVTIHLLACMLARVWKGPQAISIWSELVEHRKSLLAEKVANSIAFQASDMAASRIVIARDQLADWDAGARSWLSSADKAKAFQQTQLRLILDNISLPVSKKPELYPAVIETWKKAMTALNDLILGRPQRIQSGDVLLGISAWHLYPDMSVLRDTPQYIAQRDDLISSGGIITIGLEGRPDEAGDGIYWSLPLAHMRYYGDATIATRFAGLRESQVSFGEFRYVILGSILATWGPSDLECASRLICLLANSIPPLPPQRPHGKQMTSPGWLHSLADTCGAMSRGTDEERNKQSSLIGFGRRKCADFLCHRDSHPCPVFGLTNFEVLLGCIPGGSRARIKFLRTWAHMTLDRDIFKYAVIRYRGEDRGAFEGYHYTNVFSKSHVTKKRSRAIEHGKAGFFHWRAEDLKSKVPAGVLRASVHDLLEKRYKKFSAVDQDSLDRGEELDLSDEEDVYEAAANRRFPPGPGETEIEFEFICGDAQNIAIFRPISGQSIHSPPTANEIAADDLLAFLEKKHLDPLTVAMVLLSHNHVLKFRPYFDALEALYTVEQFYAQLDGATVDLQITSRSVAEANWAYTSRYVGFPTSSSETDGLGTRLIRAFSLIAIFEAGFPEVDPRKLDGVIALSYNNSLYVATYLLEDPADADKSMKSPVTRVIGNIGKPGLSFIITPANPKIRQIDYTLWRVVEHNICDGMPGDYFTSTSLHLSFTGYELPLDIGARGSRDSEVFFIEAAISVHEGGKWVADLDAIAAQGQLHGSSLANCPHNEDERKEYPHHLKLLSVDNWAELLELPNKSCVLRANKNLVARFAAATLCIQKNFISRIIGPNLCWQCVLASSVPPPTSAMPLSTDVGPDMNLSTATPPQAESDSDTNHSSNEESVASWLDMEVDPLFPDMEVLQQERVSGDIFLAYNPVVFIW</sequence>
<accession>A0A6A6DQ25</accession>